<dbReference type="SUPFAM" id="SSF46689">
    <property type="entry name" value="Homeodomain-like"/>
    <property type="match status" value="1"/>
</dbReference>
<gene>
    <name evidence="5" type="ORF">HMPREF1536_01545</name>
</gene>
<dbReference type="STRING" id="1203610.HMPREF1536_01545"/>
<dbReference type="HOGENOM" id="CLU_000445_88_2_10"/>
<proteinExistence type="predicted"/>
<keyword evidence="6" id="KW-1185">Reference proteome</keyword>
<evidence type="ECO:0000256" key="1">
    <source>
        <dbReference type="ARBA" id="ARBA00023015"/>
    </source>
</evidence>
<name>A0A0F5JMK7_9BACT</name>
<keyword evidence="3" id="KW-0804">Transcription</keyword>
<dbReference type="GO" id="GO:0003700">
    <property type="term" value="F:DNA-binding transcription factor activity"/>
    <property type="evidence" value="ECO:0007669"/>
    <property type="project" value="InterPro"/>
</dbReference>
<dbReference type="InterPro" id="IPR018060">
    <property type="entry name" value="HTH_AraC"/>
</dbReference>
<protein>
    <recommendedName>
        <fullName evidence="4">HTH araC/xylS-type domain-containing protein</fullName>
    </recommendedName>
</protein>
<dbReference type="AlphaFoldDB" id="A0A0F5JMK7"/>
<dbReference type="Gene3D" id="1.10.10.60">
    <property type="entry name" value="Homeodomain-like"/>
    <property type="match status" value="1"/>
</dbReference>
<keyword evidence="1" id="KW-0805">Transcription regulation</keyword>
<evidence type="ECO:0000256" key="3">
    <source>
        <dbReference type="ARBA" id="ARBA00023163"/>
    </source>
</evidence>
<dbReference type="InterPro" id="IPR009057">
    <property type="entry name" value="Homeodomain-like_sf"/>
</dbReference>
<dbReference type="PROSITE" id="PS01124">
    <property type="entry name" value="HTH_ARAC_FAMILY_2"/>
    <property type="match status" value="1"/>
</dbReference>
<dbReference type="GO" id="GO:0043565">
    <property type="term" value="F:sequence-specific DNA binding"/>
    <property type="evidence" value="ECO:0007669"/>
    <property type="project" value="InterPro"/>
</dbReference>
<keyword evidence="2" id="KW-0238">DNA-binding</keyword>
<evidence type="ECO:0000313" key="6">
    <source>
        <dbReference type="Proteomes" id="UP000033035"/>
    </source>
</evidence>
<evidence type="ECO:0000256" key="2">
    <source>
        <dbReference type="ARBA" id="ARBA00023125"/>
    </source>
</evidence>
<dbReference type="RefSeq" id="WP_028726442.1">
    <property type="nucleotide sequence ID" value="NZ_AUAE01000009.1"/>
</dbReference>
<dbReference type="SMART" id="SM00342">
    <property type="entry name" value="HTH_ARAC"/>
    <property type="match status" value="1"/>
</dbReference>
<dbReference type="Proteomes" id="UP000033035">
    <property type="component" value="Unassembled WGS sequence"/>
</dbReference>
<reference evidence="5 6" key="1">
    <citation type="submission" date="2013-04" db="EMBL/GenBank/DDBJ databases">
        <title>The Genome Sequence of Parabacteroides gordonii DSM 23371.</title>
        <authorList>
            <consortium name="The Broad Institute Genomics Platform"/>
            <person name="Earl A."/>
            <person name="Ward D."/>
            <person name="Feldgarden M."/>
            <person name="Gevers D."/>
            <person name="Martens E."/>
            <person name="Sakamoto M."/>
            <person name="Benno Y."/>
            <person name="Suzuki N."/>
            <person name="Matsunaga N."/>
            <person name="Koshihara K."/>
            <person name="Seki M."/>
            <person name="Komiya H."/>
            <person name="Walker B."/>
            <person name="Young S."/>
            <person name="Zeng Q."/>
            <person name="Gargeya S."/>
            <person name="Fitzgerald M."/>
            <person name="Haas B."/>
            <person name="Abouelleil A."/>
            <person name="Allen A.W."/>
            <person name="Alvarado L."/>
            <person name="Arachchi H.M."/>
            <person name="Berlin A.M."/>
            <person name="Chapman S.B."/>
            <person name="Gainer-Dewar J."/>
            <person name="Goldberg J."/>
            <person name="Griggs A."/>
            <person name="Gujja S."/>
            <person name="Hansen M."/>
            <person name="Howarth C."/>
            <person name="Imamovic A."/>
            <person name="Ireland A."/>
            <person name="Larimer J."/>
            <person name="McCowan C."/>
            <person name="Murphy C."/>
            <person name="Pearson M."/>
            <person name="Poon T.W."/>
            <person name="Priest M."/>
            <person name="Roberts A."/>
            <person name="Saif S."/>
            <person name="Shea T."/>
            <person name="Sisk P."/>
            <person name="Sykes S."/>
            <person name="Wortman J."/>
            <person name="Nusbaum C."/>
            <person name="Birren B."/>
        </authorList>
    </citation>
    <scope>NUCLEOTIDE SEQUENCE [LARGE SCALE GENOMIC DNA]</scope>
    <source>
        <strain evidence="5 6">MS-1</strain>
    </source>
</reference>
<evidence type="ECO:0000259" key="4">
    <source>
        <dbReference type="PROSITE" id="PS01124"/>
    </source>
</evidence>
<evidence type="ECO:0000313" key="5">
    <source>
        <dbReference type="EMBL" id="KKB58667.1"/>
    </source>
</evidence>
<feature type="domain" description="HTH araC/xylS-type" evidence="4">
    <location>
        <begin position="191"/>
        <end position="289"/>
    </location>
</feature>
<dbReference type="PATRIC" id="fig|1203610.3.peg.1584"/>
<accession>A0A0F5JMK7</accession>
<dbReference type="EMBL" id="AQHW01000009">
    <property type="protein sequence ID" value="KKB58667.1"/>
    <property type="molecule type" value="Genomic_DNA"/>
</dbReference>
<sequence>MDFYEFVKQNEHCYAIEEGFALWKMTAGESDSNRFVLNDVHSMIIVMKGELKVRISDRQLLLTKNCFADIIGKRPWEMTAVSDDITAYQLFFTESFLTNLLKNRPPFPITYVLNRKKQPVSVLNTSTLDILTQRMEYIESAFQDRTHYFQSEMLKYSLWMLFLDISNVHLHKEKENNSKRMETERKDVLFKQFMKLLSCHIGEERTVNYYASKLCITPQYLNRVVKSISGRTVYEWISTLLLGEITQQLEAADNSIQQIADRLNFPDQATLTKFFKRHTGTTPTEYKRNRLYLS</sequence>
<dbReference type="PANTHER" id="PTHR43280">
    <property type="entry name" value="ARAC-FAMILY TRANSCRIPTIONAL REGULATOR"/>
    <property type="match status" value="1"/>
</dbReference>
<comment type="caution">
    <text evidence="5">The sequence shown here is derived from an EMBL/GenBank/DDBJ whole genome shotgun (WGS) entry which is preliminary data.</text>
</comment>
<organism evidence="5 6">
    <name type="scientific">Parabacteroides gordonii MS-1 = DSM 23371</name>
    <dbReference type="NCBI Taxonomy" id="1203610"/>
    <lineage>
        <taxon>Bacteria</taxon>
        <taxon>Pseudomonadati</taxon>
        <taxon>Bacteroidota</taxon>
        <taxon>Bacteroidia</taxon>
        <taxon>Bacteroidales</taxon>
        <taxon>Tannerellaceae</taxon>
        <taxon>Parabacteroides</taxon>
    </lineage>
</organism>
<dbReference type="PANTHER" id="PTHR43280:SF32">
    <property type="entry name" value="TRANSCRIPTIONAL REGULATORY PROTEIN"/>
    <property type="match status" value="1"/>
</dbReference>
<dbReference type="Pfam" id="PF12833">
    <property type="entry name" value="HTH_18"/>
    <property type="match status" value="1"/>
</dbReference>